<feature type="region of interest" description="Disordered" evidence="3">
    <location>
        <begin position="303"/>
        <end position="357"/>
    </location>
</feature>
<protein>
    <submittedName>
        <fullName evidence="4">Amidophosphoribosyltransferase</fullName>
    </submittedName>
</protein>
<keyword evidence="2" id="KW-0315">Glutamine amidotransferase</keyword>
<dbReference type="InterPro" id="IPR000836">
    <property type="entry name" value="PRTase_dom"/>
</dbReference>
<evidence type="ECO:0000313" key="5">
    <source>
        <dbReference type="Proteomes" id="UP000664534"/>
    </source>
</evidence>
<keyword evidence="5" id="KW-1185">Reference proteome</keyword>
<dbReference type="EMBL" id="CAJPDT010000051">
    <property type="protein sequence ID" value="CAF9928840.1"/>
    <property type="molecule type" value="Genomic_DNA"/>
</dbReference>
<evidence type="ECO:0000256" key="2">
    <source>
        <dbReference type="ARBA" id="ARBA00022962"/>
    </source>
</evidence>
<feature type="compositionally biased region" description="Basic and acidic residues" evidence="3">
    <location>
        <begin position="346"/>
        <end position="357"/>
    </location>
</feature>
<comment type="caution">
    <text evidence="4">The sequence shown here is derived from an EMBL/GenBank/DDBJ whole genome shotgun (WGS) entry which is preliminary data.</text>
</comment>
<evidence type="ECO:0000313" key="4">
    <source>
        <dbReference type="EMBL" id="CAF9928840.1"/>
    </source>
</evidence>
<gene>
    <name evidence="4" type="primary">ADE4_2</name>
    <name evidence="4" type="ORF">IMSHALPRED_007756</name>
</gene>
<dbReference type="OrthoDB" id="191723at2759"/>
<keyword evidence="1" id="KW-0808">Transferase</keyword>
<dbReference type="SUPFAM" id="SSF53271">
    <property type="entry name" value="PRTase-like"/>
    <property type="match status" value="2"/>
</dbReference>
<dbReference type="PANTHER" id="PTHR11907">
    <property type="entry name" value="AMIDOPHOSPHORIBOSYLTRANSFERASE"/>
    <property type="match status" value="1"/>
</dbReference>
<accession>A0A8H3IPR7</accession>
<name>A0A8H3IPR7_9LECA</name>
<proteinExistence type="predicted"/>
<dbReference type="AlphaFoldDB" id="A0A8H3IPR7"/>
<evidence type="ECO:0000256" key="3">
    <source>
        <dbReference type="SAM" id="MobiDB-lite"/>
    </source>
</evidence>
<dbReference type="Proteomes" id="UP000664534">
    <property type="component" value="Unassembled WGS sequence"/>
</dbReference>
<dbReference type="CDD" id="cd06223">
    <property type="entry name" value="PRTases_typeI"/>
    <property type="match status" value="1"/>
</dbReference>
<dbReference type="Gene3D" id="3.60.20.10">
    <property type="entry name" value="Glutamine Phosphoribosylpyrophosphate, subunit 1, domain 1"/>
    <property type="match status" value="2"/>
</dbReference>
<dbReference type="InterPro" id="IPR029057">
    <property type="entry name" value="PRTase-like"/>
</dbReference>
<organism evidence="4 5">
    <name type="scientific">Imshaugia aleurites</name>
    <dbReference type="NCBI Taxonomy" id="172621"/>
    <lineage>
        <taxon>Eukaryota</taxon>
        <taxon>Fungi</taxon>
        <taxon>Dikarya</taxon>
        <taxon>Ascomycota</taxon>
        <taxon>Pezizomycotina</taxon>
        <taxon>Lecanoromycetes</taxon>
        <taxon>OSLEUM clade</taxon>
        <taxon>Lecanoromycetidae</taxon>
        <taxon>Lecanorales</taxon>
        <taxon>Lecanorineae</taxon>
        <taxon>Parmeliaceae</taxon>
        <taxon>Imshaugia</taxon>
    </lineage>
</organism>
<dbReference type="InterPro" id="IPR029055">
    <property type="entry name" value="Ntn_hydrolases_N"/>
</dbReference>
<sequence length="357" mass="39257">MDGISVHASRENMGYKLANRIKNVLTAEQLEEIDVVMPIPETSNTTAPCVAVRLNKPYRQGFVKNRYVFRTFIMPGQAARQKGVRRKLNPMDHQFAGKTVLLVDDRRTSRKGNSYRHTSGGSRLFVSKDDTDAETINSIVRGTTSKEIVLMAKEAGAKKVYFASAAPRIRHPHIYGIDLASPSELIAHQRSVDEIATHIGAEKVIFQALEDLIDACRQAAPPEHYARETQEFEVGVFNGNYVTPVPNGYFAHLERIRGHNKKMKVIEGARKAVAKGSAGEEDFQIATNGAEVTEDGRVVAASSTGADDASMVNGDTPAVPSIKRKRTIDDESGPASRPLYSQDIAIHNHNDYGEGDE</sequence>
<dbReference type="Gene3D" id="3.40.50.2020">
    <property type="match status" value="2"/>
</dbReference>
<dbReference type="GO" id="GO:0016757">
    <property type="term" value="F:glycosyltransferase activity"/>
    <property type="evidence" value="ECO:0007669"/>
    <property type="project" value="UniProtKB-KW"/>
</dbReference>
<reference evidence="4" key="1">
    <citation type="submission" date="2021-03" db="EMBL/GenBank/DDBJ databases">
        <authorList>
            <person name="Tagirdzhanova G."/>
        </authorList>
    </citation>
    <scope>NUCLEOTIDE SEQUENCE</scope>
</reference>
<evidence type="ECO:0000256" key="1">
    <source>
        <dbReference type="ARBA" id="ARBA00022679"/>
    </source>
</evidence>